<evidence type="ECO:0000259" key="3">
    <source>
        <dbReference type="PROSITE" id="PS50043"/>
    </source>
</evidence>
<evidence type="ECO:0000256" key="1">
    <source>
        <dbReference type="ARBA" id="ARBA00022741"/>
    </source>
</evidence>
<evidence type="ECO:0000313" key="5">
    <source>
        <dbReference type="Proteomes" id="UP001499984"/>
    </source>
</evidence>
<dbReference type="Gene3D" id="1.10.10.10">
    <property type="entry name" value="Winged helix-like DNA-binding domain superfamily/Winged helix DNA-binding domain"/>
    <property type="match status" value="1"/>
</dbReference>
<dbReference type="PRINTS" id="PR00038">
    <property type="entry name" value="HTHLUXR"/>
</dbReference>
<dbReference type="InterPro" id="IPR016032">
    <property type="entry name" value="Sig_transdc_resp-reg_C-effctor"/>
</dbReference>
<evidence type="ECO:0000313" key="4">
    <source>
        <dbReference type="EMBL" id="GAA4045902.1"/>
    </source>
</evidence>
<dbReference type="InterPro" id="IPR041664">
    <property type="entry name" value="AAA_16"/>
</dbReference>
<name>A0ABP7UMQ8_9ACTN</name>
<dbReference type="Pfam" id="PF00196">
    <property type="entry name" value="GerE"/>
    <property type="match status" value="1"/>
</dbReference>
<dbReference type="Proteomes" id="UP001499984">
    <property type="component" value="Unassembled WGS sequence"/>
</dbReference>
<organism evidence="4 5">
    <name type="scientific">Streptomyces shaanxiensis</name>
    <dbReference type="NCBI Taxonomy" id="653357"/>
    <lineage>
        <taxon>Bacteria</taxon>
        <taxon>Bacillati</taxon>
        <taxon>Actinomycetota</taxon>
        <taxon>Actinomycetes</taxon>
        <taxon>Kitasatosporales</taxon>
        <taxon>Streptomycetaceae</taxon>
        <taxon>Streptomyces</taxon>
    </lineage>
</organism>
<keyword evidence="5" id="KW-1185">Reference proteome</keyword>
<dbReference type="PROSITE" id="PS50043">
    <property type="entry name" value="HTH_LUXR_2"/>
    <property type="match status" value="1"/>
</dbReference>
<reference evidence="5" key="1">
    <citation type="journal article" date="2019" name="Int. J. Syst. Evol. Microbiol.">
        <title>The Global Catalogue of Microorganisms (GCM) 10K type strain sequencing project: providing services to taxonomists for standard genome sequencing and annotation.</title>
        <authorList>
            <consortium name="The Broad Institute Genomics Platform"/>
            <consortium name="The Broad Institute Genome Sequencing Center for Infectious Disease"/>
            <person name="Wu L."/>
            <person name="Ma J."/>
        </authorList>
    </citation>
    <scope>NUCLEOTIDE SEQUENCE [LARGE SCALE GENOMIC DNA]</scope>
    <source>
        <strain evidence="5">JCM 16925</strain>
    </source>
</reference>
<dbReference type="Pfam" id="PF13191">
    <property type="entry name" value="AAA_16"/>
    <property type="match status" value="1"/>
</dbReference>
<sequence length="925" mass="98220">MGVGRTVLLGLVRKEAADAGMRVLDARGTAMESDFCFGVVRQLFEPWYASVDGPERARALAGPAGYACSLFDFAGPRTAEPGTGPDAQPRTIRALHWLSVQLAADRPLVLLVDDLHWSDEQSLRFFSYLTNRMDQHRILLVASARAGHGPHAPALLPTLSASPLTTTVVLNPLGTDQVRTMATNALGEAPDDDFVAACLHLTGGLPLLLRELLTEAEAQGIRPRAADVPALRALEPPGVSRLVGAELATLPHTAVRLAHAMSVLTEAVRADAGAVCGLDTAGTDAAVEALESAGILVSRTSLAFTAPLIRAAVYRHMPDSDRRRAHGSAARILAERTGDLGTVVEHLLHTRPAADPWVATALWGAGRDAFRAGDVHGAVPLLRRALAEPVPQESRGLLLAELGAAELRARETPAPATLARALAVAPPEHRFRVGLDAANALALSGRHAHALSVLDALRKDGRAAGTPRAWDAPGTAVNAEEAQAVVDAALVTVTGAASWTRPLSHVYAAEFSRAASDSRPGASRQILRVQLALDELAQGVPANRVAERILRDTDPLALVGDHDSEAQPGTLAAWVLALCDRLVEADDLLVDTARQARGNTLILAGHATTALRSLVLYGRGELEQAERSAEAALEATGPGLLGGATRPLALATLLHCLLDRGDADAAEDALTTFGYASSVQDTPVFDALLDARGRLHLARGRSWEGLYDLLDGRRGTRENSRLGRAALPCWPLGALELARLGRSETARNLAEREVERAEAFGADRPTAVALRTLGLLEEGDTGLAHLFRAAELLEDSPARLERAITHVELGAALCRTGQRAAARRHLSLGRELAEECGALQLSRRAEAESRAAGLQARTTRRSKGDLTPSEIRVARMAADGMRNQEIAQHFFITVKTVEWHLTQVYRKLGITSRAGLSAALPPTGT</sequence>
<protein>
    <submittedName>
        <fullName evidence="4">AAA family ATPase</fullName>
    </submittedName>
</protein>
<evidence type="ECO:0000256" key="2">
    <source>
        <dbReference type="ARBA" id="ARBA00022840"/>
    </source>
</evidence>
<proteinExistence type="predicted"/>
<accession>A0ABP7UMQ8</accession>
<dbReference type="InterPro" id="IPR027417">
    <property type="entry name" value="P-loop_NTPase"/>
</dbReference>
<keyword evidence="1" id="KW-0547">Nucleotide-binding</keyword>
<dbReference type="EMBL" id="BAAAZY010000006">
    <property type="protein sequence ID" value="GAA4045902.1"/>
    <property type="molecule type" value="Genomic_DNA"/>
</dbReference>
<feature type="domain" description="HTH luxR-type" evidence="3">
    <location>
        <begin position="859"/>
        <end position="924"/>
    </location>
</feature>
<keyword evidence="2" id="KW-0067">ATP-binding</keyword>
<dbReference type="SUPFAM" id="SSF52540">
    <property type="entry name" value="P-loop containing nucleoside triphosphate hydrolases"/>
    <property type="match status" value="1"/>
</dbReference>
<dbReference type="SUPFAM" id="SSF46894">
    <property type="entry name" value="C-terminal effector domain of the bipartite response regulators"/>
    <property type="match status" value="1"/>
</dbReference>
<comment type="caution">
    <text evidence="4">The sequence shown here is derived from an EMBL/GenBank/DDBJ whole genome shotgun (WGS) entry which is preliminary data.</text>
</comment>
<dbReference type="CDD" id="cd06170">
    <property type="entry name" value="LuxR_C_like"/>
    <property type="match status" value="1"/>
</dbReference>
<dbReference type="InterPro" id="IPR036388">
    <property type="entry name" value="WH-like_DNA-bd_sf"/>
</dbReference>
<gene>
    <name evidence="4" type="ORF">GCM10022233_14430</name>
</gene>
<dbReference type="PANTHER" id="PTHR16305">
    <property type="entry name" value="TESTICULAR SOLUBLE ADENYLYL CYCLASE"/>
    <property type="match status" value="1"/>
</dbReference>
<dbReference type="SMART" id="SM00421">
    <property type="entry name" value="HTH_LUXR"/>
    <property type="match status" value="1"/>
</dbReference>
<dbReference type="PANTHER" id="PTHR16305:SF35">
    <property type="entry name" value="TRANSCRIPTIONAL ACTIVATOR DOMAIN"/>
    <property type="match status" value="1"/>
</dbReference>
<dbReference type="InterPro" id="IPR000792">
    <property type="entry name" value="Tscrpt_reg_LuxR_C"/>
</dbReference>